<comment type="subcellular location">
    <subcellularLocation>
        <location evidence="1">Membrane</location>
        <topology evidence="1">Single-pass membrane protein</topology>
    </subcellularLocation>
</comment>
<dbReference type="PANTHER" id="PTHR33391">
    <property type="entry name" value="CYTOCHROME B559 SUBUNIT BETA-RELATED"/>
    <property type="match status" value="1"/>
</dbReference>
<evidence type="ECO:0000256" key="7">
    <source>
        <dbReference type="ARBA" id="ARBA00022723"/>
    </source>
</evidence>
<dbReference type="PANTHER" id="PTHR33391:SF9">
    <property type="entry name" value="CYTOCHROME B559 SUBUNIT BETA-RELATED"/>
    <property type="match status" value="1"/>
</dbReference>
<dbReference type="SUPFAM" id="SSF81558">
    <property type="entry name" value="Photosystem I subunits PsaA/PsaB"/>
    <property type="match status" value="1"/>
</dbReference>
<feature type="transmembrane region" description="Helical" evidence="13">
    <location>
        <begin position="73"/>
        <end position="98"/>
    </location>
</feature>
<comment type="caution">
    <text evidence="15">The sequence shown here is derived from an EMBL/GenBank/DDBJ whole genome shotgun (WGS) entry which is preliminary data.</text>
</comment>
<dbReference type="Pfam" id="PF00223">
    <property type="entry name" value="PsaA_PsaB"/>
    <property type="match status" value="1"/>
</dbReference>
<dbReference type="InterPro" id="IPR037025">
    <property type="entry name" value="PSII_cyt_b559_asu_sf"/>
</dbReference>
<dbReference type="Proteomes" id="UP000325081">
    <property type="component" value="Unassembled WGS sequence"/>
</dbReference>
<dbReference type="GO" id="GO:0009539">
    <property type="term" value="C:photosystem II reaction center"/>
    <property type="evidence" value="ECO:0007669"/>
    <property type="project" value="InterPro"/>
</dbReference>
<dbReference type="SUPFAM" id="SSF161045">
    <property type="entry name" value="Cytochrome b559 subunits"/>
    <property type="match status" value="1"/>
</dbReference>
<feature type="non-terminal residue" evidence="15">
    <location>
        <position position="111"/>
    </location>
</feature>
<name>A0A5A7RG18_STRAF</name>
<keyword evidence="5" id="KW-0934">Plastid</keyword>
<keyword evidence="9 13" id="KW-1133">Transmembrane helix</keyword>
<sequence length="111" mass="13205">MDVRISTSCFGYWIFVFNLWRGYWQELIETLAWVDERTPLANFIDFAETFELSMSRSTRERSFVDIITSIRYWVIHGVTIPSLFIVSSLFIIPFLLMIQRERKTVEPKKGT</sequence>
<dbReference type="EMBL" id="BKCP01012403">
    <property type="protein sequence ID" value="GER56088.1"/>
    <property type="molecule type" value="Genomic_DNA"/>
</dbReference>
<dbReference type="GO" id="GO:0009767">
    <property type="term" value="P:photosynthetic electron transport chain"/>
    <property type="evidence" value="ECO:0007669"/>
    <property type="project" value="InterPro"/>
</dbReference>
<dbReference type="GO" id="GO:0020037">
    <property type="term" value="F:heme binding"/>
    <property type="evidence" value="ECO:0007669"/>
    <property type="project" value="InterPro"/>
</dbReference>
<keyword evidence="2" id="KW-0813">Transport</keyword>
<evidence type="ECO:0000256" key="6">
    <source>
        <dbReference type="ARBA" id="ARBA00022692"/>
    </source>
</evidence>
<evidence type="ECO:0000259" key="14">
    <source>
        <dbReference type="Pfam" id="PF00283"/>
    </source>
</evidence>
<accession>A0A5A7RG18</accession>
<organism evidence="15 16">
    <name type="scientific">Striga asiatica</name>
    <name type="common">Asiatic witchweed</name>
    <name type="synonym">Buchnera asiatica</name>
    <dbReference type="NCBI Taxonomy" id="4170"/>
    <lineage>
        <taxon>Eukaryota</taxon>
        <taxon>Viridiplantae</taxon>
        <taxon>Streptophyta</taxon>
        <taxon>Embryophyta</taxon>
        <taxon>Tracheophyta</taxon>
        <taxon>Spermatophyta</taxon>
        <taxon>Magnoliopsida</taxon>
        <taxon>eudicotyledons</taxon>
        <taxon>Gunneridae</taxon>
        <taxon>Pentapetalae</taxon>
        <taxon>asterids</taxon>
        <taxon>lamiids</taxon>
        <taxon>Lamiales</taxon>
        <taxon>Orobanchaceae</taxon>
        <taxon>Buchnereae</taxon>
        <taxon>Striga</taxon>
    </lineage>
</organism>
<dbReference type="GO" id="GO:0046872">
    <property type="term" value="F:metal ion binding"/>
    <property type="evidence" value="ECO:0007669"/>
    <property type="project" value="UniProtKB-KW"/>
</dbReference>
<keyword evidence="3" id="KW-0602">Photosynthesis</keyword>
<keyword evidence="11 13" id="KW-0472">Membrane</keyword>
<evidence type="ECO:0000256" key="2">
    <source>
        <dbReference type="ARBA" id="ARBA00022448"/>
    </source>
</evidence>
<evidence type="ECO:0000256" key="4">
    <source>
        <dbReference type="ARBA" id="ARBA00022617"/>
    </source>
</evidence>
<keyword evidence="4" id="KW-0349">Heme</keyword>
<reference evidence="16" key="1">
    <citation type="journal article" date="2019" name="Curr. Biol.">
        <title>Genome Sequence of Striga asiatica Provides Insight into the Evolution of Plant Parasitism.</title>
        <authorList>
            <person name="Yoshida S."/>
            <person name="Kim S."/>
            <person name="Wafula E.K."/>
            <person name="Tanskanen J."/>
            <person name="Kim Y.M."/>
            <person name="Honaas L."/>
            <person name="Yang Z."/>
            <person name="Spallek T."/>
            <person name="Conn C.E."/>
            <person name="Ichihashi Y."/>
            <person name="Cheong K."/>
            <person name="Cui S."/>
            <person name="Der J.P."/>
            <person name="Gundlach H."/>
            <person name="Jiao Y."/>
            <person name="Hori C."/>
            <person name="Ishida J.K."/>
            <person name="Kasahara H."/>
            <person name="Kiba T."/>
            <person name="Kim M.S."/>
            <person name="Koo N."/>
            <person name="Laohavisit A."/>
            <person name="Lee Y.H."/>
            <person name="Lumba S."/>
            <person name="McCourt P."/>
            <person name="Mortimer J.C."/>
            <person name="Mutuku J.M."/>
            <person name="Nomura T."/>
            <person name="Sasaki-Sekimoto Y."/>
            <person name="Seto Y."/>
            <person name="Wang Y."/>
            <person name="Wakatake T."/>
            <person name="Sakakibara H."/>
            <person name="Demura T."/>
            <person name="Yamaguchi S."/>
            <person name="Yoneyama K."/>
            <person name="Manabe R.I."/>
            <person name="Nelson D.C."/>
            <person name="Schulman A.H."/>
            <person name="Timko M.P."/>
            <person name="dePamphilis C.W."/>
            <person name="Choi D."/>
            <person name="Shirasu K."/>
        </authorList>
    </citation>
    <scope>NUCLEOTIDE SEQUENCE [LARGE SCALE GENOMIC DNA]</scope>
    <source>
        <strain evidence="16">cv. UVA1</strain>
    </source>
</reference>
<evidence type="ECO:0000313" key="16">
    <source>
        <dbReference type="Proteomes" id="UP000325081"/>
    </source>
</evidence>
<dbReference type="OrthoDB" id="1839964at2759"/>
<keyword evidence="12" id="KW-0604">Photosystem II</keyword>
<dbReference type="Gene3D" id="1.20.5.860">
    <property type="entry name" value="Photosystem II cytochrome b559, alpha subunit"/>
    <property type="match status" value="1"/>
</dbReference>
<evidence type="ECO:0000256" key="9">
    <source>
        <dbReference type="ARBA" id="ARBA00022989"/>
    </source>
</evidence>
<dbReference type="InterPro" id="IPR001280">
    <property type="entry name" value="PSI_PsaA/B"/>
</dbReference>
<evidence type="ECO:0000256" key="12">
    <source>
        <dbReference type="ARBA" id="ARBA00023276"/>
    </source>
</evidence>
<evidence type="ECO:0000313" key="15">
    <source>
        <dbReference type="EMBL" id="GER56088.1"/>
    </source>
</evidence>
<keyword evidence="8" id="KW-0249">Electron transport</keyword>
<keyword evidence="16" id="KW-1185">Reference proteome</keyword>
<gene>
    <name evidence="15" type="ORF">STAS_33798</name>
</gene>
<dbReference type="GO" id="GO:0009536">
    <property type="term" value="C:plastid"/>
    <property type="evidence" value="ECO:0007669"/>
    <property type="project" value="UniProtKB-ARBA"/>
</dbReference>
<dbReference type="InterPro" id="IPR006216">
    <property type="entry name" value="PSII_cyt_b559_CS"/>
</dbReference>
<evidence type="ECO:0000256" key="11">
    <source>
        <dbReference type="ARBA" id="ARBA00023136"/>
    </source>
</evidence>
<dbReference type="InterPro" id="IPR036408">
    <property type="entry name" value="PSI_PsaA/B_sf"/>
</dbReference>
<proteinExistence type="predicted"/>
<dbReference type="InterPro" id="IPR013081">
    <property type="entry name" value="PSII_cyt_b559_N"/>
</dbReference>
<protein>
    <submittedName>
        <fullName evidence="15">Cytochrome b559 subunit alpha</fullName>
    </submittedName>
</protein>
<dbReference type="PROSITE" id="PS00537">
    <property type="entry name" value="CYTOCHROME_B559"/>
    <property type="match status" value="1"/>
</dbReference>
<keyword evidence="6 13" id="KW-0812">Transmembrane</keyword>
<evidence type="ECO:0000256" key="1">
    <source>
        <dbReference type="ARBA" id="ARBA00004167"/>
    </source>
</evidence>
<evidence type="ECO:0000256" key="13">
    <source>
        <dbReference type="SAM" id="Phobius"/>
    </source>
</evidence>
<keyword evidence="7" id="KW-0479">Metal-binding</keyword>
<dbReference type="AlphaFoldDB" id="A0A5A7RG18"/>
<feature type="domain" description="Photosystem II cytochrome b559 N-terminal" evidence="14">
    <location>
        <begin position="60"/>
        <end position="85"/>
    </location>
</feature>
<evidence type="ECO:0000256" key="5">
    <source>
        <dbReference type="ARBA" id="ARBA00022640"/>
    </source>
</evidence>
<evidence type="ECO:0000256" key="10">
    <source>
        <dbReference type="ARBA" id="ARBA00023004"/>
    </source>
</evidence>
<keyword evidence="10" id="KW-0408">Iron</keyword>
<dbReference type="Pfam" id="PF00283">
    <property type="entry name" value="Cytochrom_B559"/>
    <property type="match status" value="1"/>
</dbReference>
<evidence type="ECO:0000256" key="8">
    <source>
        <dbReference type="ARBA" id="ARBA00022982"/>
    </source>
</evidence>
<evidence type="ECO:0000256" key="3">
    <source>
        <dbReference type="ARBA" id="ARBA00022531"/>
    </source>
</evidence>